<gene>
    <name evidence="1" type="ORF">ADIARSV_1847</name>
</gene>
<dbReference type="Gene3D" id="2.60.40.10">
    <property type="entry name" value="Immunoglobulins"/>
    <property type="match status" value="1"/>
</dbReference>
<proteinExistence type="predicted"/>
<reference evidence="1 2" key="1">
    <citation type="journal article" date="2013" name="Genome Announc.">
        <title>Draft Genome Sequence of Arcticibacter svalbardensis Strain MN12-7T, a Member of the Family Sphingobacteriaceae Isolated from an Arctic Soil Sample.</title>
        <authorList>
            <person name="Shivaji S."/>
            <person name="Ara S."/>
            <person name="Prasad S."/>
            <person name="Manasa B.P."/>
            <person name="Begum Z."/>
            <person name="Singh A."/>
            <person name="Kumar Pinnaka A."/>
        </authorList>
    </citation>
    <scope>NUCLEOTIDE SEQUENCE [LARGE SCALE GENOMIC DNA]</scope>
    <source>
        <strain evidence="1 2">MN12-7</strain>
    </source>
</reference>
<comment type="caution">
    <text evidence="1">The sequence shown here is derived from an EMBL/GenBank/DDBJ whole genome shotgun (WGS) entry which is preliminary data.</text>
</comment>
<dbReference type="Proteomes" id="UP000014174">
    <property type="component" value="Unassembled WGS sequence"/>
</dbReference>
<dbReference type="AlphaFoldDB" id="R9GTD1"/>
<evidence type="ECO:0000313" key="2">
    <source>
        <dbReference type="Proteomes" id="UP000014174"/>
    </source>
</evidence>
<dbReference type="RefSeq" id="WP_016195083.1">
    <property type="nucleotide sequence ID" value="NZ_AQPN01000070.1"/>
</dbReference>
<name>R9GTD1_9SPHI</name>
<dbReference type="EMBL" id="AQPN01000070">
    <property type="protein sequence ID" value="EOR94976.1"/>
    <property type="molecule type" value="Genomic_DNA"/>
</dbReference>
<keyword evidence="1" id="KW-0418">Kinase</keyword>
<dbReference type="InterPro" id="IPR013783">
    <property type="entry name" value="Ig-like_fold"/>
</dbReference>
<evidence type="ECO:0000313" key="1">
    <source>
        <dbReference type="EMBL" id="EOR94976.1"/>
    </source>
</evidence>
<dbReference type="PATRIC" id="fig|1150600.3.peg.1821"/>
<keyword evidence="2" id="KW-1185">Reference proteome</keyword>
<accession>R9GTD1</accession>
<protein>
    <submittedName>
        <fullName evidence="1">Two-component system sensor histidine kinase/response regulator hybrid</fullName>
    </submittedName>
</protein>
<dbReference type="STRING" id="1150600.ADIARSV_1847"/>
<keyword evidence="1" id="KW-0808">Transferase</keyword>
<organism evidence="1 2">
    <name type="scientific">Arcticibacter svalbardensis MN12-7</name>
    <dbReference type="NCBI Taxonomy" id="1150600"/>
    <lineage>
        <taxon>Bacteria</taxon>
        <taxon>Pseudomonadati</taxon>
        <taxon>Bacteroidota</taxon>
        <taxon>Sphingobacteriia</taxon>
        <taxon>Sphingobacteriales</taxon>
        <taxon>Sphingobacteriaceae</taxon>
        <taxon>Arcticibacter</taxon>
    </lineage>
</organism>
<sequence>MLLTNSITLSYDQSSFNIEFAALSYTSPEMTEYPFKSEGLDHGWTYLKSNRRAYFTDLATGYFLCKSSEQ</sequence>
<dbReference type="eggNOG" id="COG5002">
    <property type="taxonomic scope" value="Bacteria"/>
</dbReference>
<dbReference type="GO" id="GO:0016301">
    <property type="term" value="F:kinase activity"/>
    <property type="evidence" value="ECO:0007669"/>
    <property type="project" value="UniProtKB-KW"/>
</dbReference>